<dbReference type="Proteomes" id="UP000838749">
    <property type="component" value="Unassembled WGS sequence"/>
</dbReference>
<organism evidence="1 2">
    <name type="scientific">Paenibacillus pseudetheri</name>
    <dbReference type="NCBI Taxonomy" id="2897682"/>
    <lineage>
        <taxon>Bacteria</taxon>
        <taxon>Bacillati</taxon>
        <taxon>Bacillota</taxon>
        <taxon>Bacilli</taxon>
        <taxon>Bacillales</taxon>
        <taxon>Paenibacillaceae</taxon>
        <taxon>Paenibacillus</taxon>
    </lineage>
</organism>
<gene>
    <name evidence="1" type="ORF">PAECIP111894_04740</name>
</gene>
<proteinExistence type="predicted"/>
<reference evidence="1" key="1">
    <citation type="submission" date="2021-12" db="EMBL/GenBank/DDBJ databases">
        <authorList>
            <person name="Criscuolo A."/>
        </authorList>
    </citation>
    <scope>NUCLEOTIDE SEQUENCE</scope>
    <source>
        <strain evidence="1">CIP111894</strain>
    </source>
</reference>
<comment type="caution">
    <text evidence="1">The sequence shown here is derived from an EMBL/GenBank/DDBJ whole genome shotgun (WGS) entry which is preliminary data.</text>
</comment>
<keyword evidence="2" id="KW-1185">Reference proteome</keyword>
<dbReference type="EMBL" id="CAKMAB010000036">
    <property type="protein sequence ID" value="CAH1058565.1"/>
    <property type="molecule type" value="Genomic_DNA"/>
</dbReference>
<accession>A0ABM9BHR7</accession>
<protein>
    <submittedName>
        <fullName evidence="1">Uncharacterized protein</fullName>
    </submittedName>
</protein>
<sequence>MAFESSVKTLAFFKNIKLTRLGRHISTERFAHIINEKSLHHHQKSGMKTLINYVIANNYASKL</sequence>
<evidence type="ECO:0000313" key="1">
    <source>
        <dbReference type="EMBL" id="CAH1058565.1"/>
    </source>
</evidence>
<name>A0ABM9BHR7_9BACL</name>
<evidence type="ECO:0000313" key="2">
    <source>
        <dbReference type="Proteomes" id="UP000838749"/>
    </source>
</evidence>